<reference evidence="2 3" key="1">
    <citation type="submission" date="2014-06" db="EMBL/GenBank/DDBJ databases">
        <title>Evolutionary Origins and Diversification of the Mycorrhizal Mutualists.</title>
        <authorList>
            <consortium name="DOE Joint Genome Institute"/>
            <consortium name="Mycorrhizal Genomics Consortium"/>
            <person name="Kohler A."/>
            <person name="Kuo A."/>
            <person name="Nagy L.G."/>
            <person name="Floudas D."/>
            <person name="Copeland A."/>
            <person name="Barry K.W."/>
            <person name="Cichocki N."/>
            <person name="Veneault-Fourrey C."/>
            <person name="LaButti K."/>
            <person name="Lindquist E.A."/>
            <person name="Lipzen A."/>
            <person name="Lundell T."/>
            <person name="Morin E."/>
            <person name="Murat C."/>
            <person name="Riley R."/>
            <person name="Ohm R."/>
            <person name="Sun H."/>
            <person name="Tunlid A."/>
            <person name="Henrissat B."/>
            <person name="Grigoriev I.V."/>
            <person name="Hibbett D.S."/>
            <person name="Martin F."/>
        </authorList>
    </citation>
    <scope>NUCLEOTIDE SEQUENCE [LARGE SCALE GENOMIC DNA]</scope>
    <source>
        <strain evidence="2 3">SS14</strain>
    </source>
</reference>
<protein>
    <submittedName>
        <fullName evidence="2">Unplaced genomic scaffold SPHSTscaffold_40, whole genome shotgun sequence</fullName>
    </submittedName>
</protein>
<evidence type="ECO:0000313" key="3">
    <source>
        <dbReference type="Proteomes" id="UP000054279"/>
    </source>
</evidence>
<keyword evidence="1" id="KW-0175">Coiled coil</keyword>
<accession>A0A0C9VR19</accession>
<dbReference type="AlphaFoldDB" id="A0A0C9VR19"/>
<gene>
    <name evidence="2" type="ORF">M422DRAFT_251809</name>
</gene>
<name>A0A0C9VR19_SPHS4</name>
<feature type="coiled-coil region" evidence="1">
    <location>
        <begin position="355"/>
        <end position="386"/>
    </location>
</feature>
<dbReference type="Proteomes" id="UP000054279">
    <property type="component" value="Unassembled WGS sequence"/>
</dbReference>
<evidence type="ECO:0000313" key="2">
    <source>
        <dbReference type="EMBL" id="KIJ44822.1"/>
    </source>
</evidence>
<proteinExistence type="predicted"/>
<sequence>MLSHAPSLQRPFSPLEWAVIDEALAFKNQIGGIVVVLSNRKISAMIYPLGTSSVISPSSLQAFFNRNGVVLYCACYIVAVSREEEERCVLRIQTKKKLNGYVEYYSYCDTCDWDIRWDLHASDSAPGCTYYRRKNDPSQAEQEYWYAMEWRVDGVLASELLPKSFAVLQESRSFVKAIQEKPRHFKTRSSVSKDVTGLGKPFQSISTIVRHSLKGKEKRHSLSPVSRFTSLSPTASTSSVEAYRMTNGTYIWSSDSSRDTSSTASSVDSNITTISVTSNHSESSSTMKVPHALKGTINKELKTLLAVAYKASDPSIGATPYDGANVLNQGPHCHHYFTPLAYKAHIQFELKHSGAAKQQEQLDRLLKELAKQEEELKVLEDELNTEV</sequence>
<dbReference type="HOGENOM" id="CLU_874850_0_0_1"/>
<organism evidence="2 3">
    <name type="scientific">Sphaerobolus stellatus (strain SS14)</name>
    <dbReference type="NCBI Taxonomy" id="990650"/>
    <lineage>
        <taxon>Eukaryota</taxon>
        <taxon>Fungi</taxon>
        <taxon>Dikarya</taxon>
        <taxon>Basidiomycota</taxon>
        <taxon>Agaricomycotina</taxon>
        <taxon>Agaricomycetes</taxon>
        <taxon>Phallomycetidae</taxon>
        <taxon>Geastrales</taxon>
        <taxon>Sphaerobolaceae</taxon>
        <taxon>Sphaerobolus</taxon>
    </lineage>
</organism>
<evidence type="ECO:0000256" key="1">
    <source>
        <dbReference type="SAM" id="Coils"/>
    </source>
</evidence>
<keyword evidence="3" id="KW-1185">Reference proteome</keyword>
<dbReference type="EMBL" id="KN837115">
    <property type="protein sequence ID" value="KIJ44822.1"/>
    <property type="molecule type" value="Genomic_DNA"/>
</dbReference>